<evidence type="ECO:0000313" key="3">
    <source>
        <dbReference type="Proteomes" id="UP000770717"/>
    </source>
</evidence>
<keyword evidence="1" id="KW-0812">Transmembrane</keyword>
<accession>A0A8J6EY04</accession>
<keyword evidence="1" id="KW-0472">Membrane</keyword>
<keyword evidence="3" id="KW-1185">Reference proteome</keyword>
<evidence type="ECO:0000256" key="1">
    <source>
        <dbReference type="SAM" id="Phobius"/>
    </source>
</evidence>
<proteinExistence type="predicted"/>
<gene>
    <name evidence="2" type="ORF">GDO78_002717</name>
</gene>
<sequence>MSILGNPPFYLGAFTFSSGGPTHRAAPPSNMENYGKSLVLIHVVFALVMLHCHCPFLKLIFVIFMLENVRRGLLWYRIVFFCFTAL</sequence>
<comment type="caution">
    <text evidence="2">The sequence shown here is derived from an EMBL/GenBank/DDBJ whole genome shotgun (WGS) entry which is preliminary data.</text>
</comment>
<name>A0A8J6EY04_ELECQ</name>
<dbReference type="Proteomes" id="UP000770717">
    <property type="component" value="Unassembled WGS sequence"/>
</dbReference>
<reference evidence="2" key="1">
    <citation type="thesis" date="2020" institute="ProQuest LLC" country="789 East Eisenhower Parkway, Ann Arbor, MI, USA">
        <title>Comparative Genomics and Chromosome Evolution.</title>
        <authorList>
            <person name="Mudd A.B."/>
        </authorList>
    </citation>
    <scope>NUCLEOTIDE SEQUENCE</scope>
    <source>
        <strain evidence="2">HN-11 Male</strain>
        <tissue evidence="2">Kidney and liver</tissue>
    </source>
</reference>
<feature type="transmembrane region" description="Helical" evidence="1">
    <location>
        <begin position="39"/>
        <end position="66"/>
    </location>
</feature>
<keyword evidence="1" id="KW-1133">Transmembrane helix</keyword>
<dbReference type="AlphaFoldDB" id="A0A8J6EY04"/>
<dbReference type="EMBL" id="WNTK01000010">
    <property type="protein sequence ID" value="KAG9477474.1"/>
    <property type="molecule type" value="Genomic_DNA"/>
</dbReference>
<organism evidence="2 3">
    <name type="scientific">Eleutherodactylus coqui</name>
    <name type="common">Puerto Rican coqui</name>
    <dbReference type="NCBI Taxonomy" id="57060"/>
    <lineage>
        <taxon>Eukaryota</taxon>
        <taxon>Metazoa</taxon>
        <taxon>Chordata</taxon>
        <taxon>Craniata</taxon>
        <taxon>Vertebrata</taxon>
        <taxon>Euteleostomi</taxon>
        <taxon>Amphibia</taxon>
        <taxon>Batrachia</taxon>
        <taxon>Anura</taxon>
        <taxon>Neobatrachia</taxon>
        <taxon>Hyloidea</taxon>
        <taxon>Eleutherodactylidae</taxon>
        <taxon>Eleutherodactylinae</taxon>
        <taxon>Eleutherodactylus</taxon>
        <taxon>Eleutherodactylus</taxon>
    </lineage>
</organism>
<evidence type="ECO:0000313" key="2">
    <source>
        <dbReference type="EMBL" id="KAG9477474.1"/>
    </source>
</evidence>
<protein>
    <submittedName>
        <fullName evidence="2">Uncharacterized protein</fullName>
    </submittedName>
</protein>